<feature type="binding site" evidence="16">
    <location>
        <position position="129"/>
    </location>
    <ligand>
        <name>K(+)</name>
        <dbReference type="ChEBI" id="CHEBI:29103"/>
    </ligand>
</feature>
<proteinExistence type="inferred from homology"/>
<evidence type="ECO:0000256" key="13">
    <source>
        <dbReference type="ARBA" id="ARBA00022993"/>
    </source>
</evidence>
<dbReference type="InterPro" id="IPR004619">
    <property type="entry name" value="Type_III_PanK"/>
</dbReference>
<feature type="binding site" evidence="16">
    <location>
        <begin position="106"/>
        <end position="109"/>
    </location>
    <ligand>
        <name>substrate</name>
    </ligand>
</feature>
<dbReference type="GO" id="GO:0046872">
    <property type="term" value="F:metal ion binding"/>
    <property type="evidence" value="ECO:0007669"/>
    <property type="project" value="UniProtKB-KW"/>
</dbReference>
<dbReference type="PANTHER" id="PTHR34265">
    <property type="entry name" value="TYPE III PANTOTHENATE KINASE"/>
    <property type="match status" value="1"/>
</dbReference>
<dbReference type="RefSeq" id="WP_234971600.1">
    <property type="nucleotide sequence ID" value="NZ_FQYY01000003.1"/>
</dbReference>
<dbReference type="GO" id="GO:0004594">
    <property type="term" value="F:pantothenate kinase activity"/>
    <property type="evidence" value="ECO:0007669"/>
    <property type="project" value="UniProtKB-UniRule"/>
</dbReference>
<dbReference type="NCBIfam" id="TIGR00671">
    <property type="entry name" value="baf"/>
    <property type="match status" value="1"/>
</dbReference>
<comment type="catalytic activity">
    <reaction evidence="1 16">
        <text>(R)-pantothenate + ATP = (R)-4'-phosphopantothenate + ADP + H(+)</text>
        <dbReference type="Rhea" id="RHEA:16373"/>
        <dbReference type="ChEBI" id="CHEBI:10986"/>
        <dbReference type="ChEBI" id="CHEBI:15378"/>
        <dbReference type="ChEBI" id="CHEBI:29032"/>
        <dbReference type="ChEBI" id="CHEBI:30616"/>
        <dbReference type="ChEBI" id="CHEBI:456216"/>
        <dbReference type="EC" id="2.7.1.33"/>
    </reaction>
</comment>
<feature type="binding site" evidence="16">
    <location>
        <position position="99"/>
    </location>
    <ligand>
        <name>substrate</name>
    </ligand>
</feature>
<dbReference type="GO" id="GO:0015937">
    <property type="term" value="P:coenzyme A biosynthetic process"/>
    <property type="evidence" value="ECO:0007669"/>
    <property type="project" value="UniProtKB-UniRule"/>
</dbReference>
<reference evidence="17 18" key="1">
    <citation type="submission" date="2016-11" db="EMBL/GenBank/DDBJ databases">
        <authorList>
            <person name="Jaros S."/>
            <person name="Januszkiewicz K."/>
            <person name="Wedrychowicz H."/>
        </authorList>
    </citation>
    <scope>NUCLEOTIDE SEQUENCE [LARGE SCALE GENOMIC DNA]</scope>
    <source>
        <strain evidence="17 18">DSM 21425</strain>
    </source>
</reference>
<comment type="cofactor">
    <cofactor evidence="16">
        <name>NH4(+)</name>
        <dbReference type="ChEBI" id="CHEBI:28938"/>
    </cofactor>
    <cofactor evidence="16">
        <name>K(+)</name>
        <dbReference type="ChEBI" id="CHEBI:29103"/>
    </cofactor>
    <text evidence="16">A monovalent cation. Ammonium or potassium.</text>
</comment>
<feature type="active site" description="Proton acceptor" evidence="16">
    <location>
        <position position="108"/>
    </location>
</feature>
<evidence type="ECO:0000256" key="2">
    <source>
        <dbReference type="ARBA" id="ARBA00001958"/>
    </source>
</evidence>
<dbReference type="GO" id="GO:0005524">
    <property type="term" value="F:ATP binding"/>
    <property type="evidence" value="ECO:0007669"/>
    <property type="project" value="UniProtKB-UniRule"/>
</dbReference>
<keyword evidence="13 16" id="KW-0173">Coenzyme A biosynthesis</keyword>
<evidence type="ECO:0000256" key="6">
    <source>
        <dbReference type="ARBA" id="ARBA00012102"/>
    </source>
</evidence>
<dbReference type="UniPathway" id="UPA00241">
    <property type="reaction ID" value="UER00352"/>
</dbReference>
<feature type="binding site" evidence="16">
    <location>
        <position position="186"/>
    </location>
    <ligand>
        <name>substrate</name>
    </ligand>
</feature>
<comment type="similarity">
    <text evidence="14 16">Belongs to the type III pantothenate kinase family.</text>
</comment>
<protein>
    <recommendedName>
        <fullName evidence="15 16">Type III pantothenate kinase</fullName>
        <ecNumber evidence="6 16">2.7.1.33</ecNumber>
    </recommendedName>
    <alternativeName>
        <fullName evidence="16">PanK-III</fullName>
    </alternativeName>
    <alternativeName>
        <fullName evidence="16">Pantothenic acid kinase</fullName>
    </alternativeName>
</protein>
<evidence type="ECO:0000313" key="18">
    <source>
        <dbReference type="Proteomes" id="UP000184225"/>
    </source>
</evidence>
<keyword evidence="10 16" id="KW-0418">Kinase</keyword>
<dbReference type="AlphaFoldDB" id="A0A1M6CJ22"/>
<dbReference type="Gene3D" id="3.30.420.40">
    <property type="match status" value="2"/>
</dbReference>
<dbReference type="EC" id="2.7.1.33" evidence="6 16"/>
<dbReference type="EMBL" id="FQYY01000003">
    <property type="protein sequence ID" value="SHI60698.1"/>
    <property type="molecule type" value="Genomic_DNA"/>
</dbReference>
<gene>
    <name evidence="16" type="primary">coaX</name>
    <name evidence="17" type="ORF">SAMN04488096_1038</name>
</gene>
<keyword evidence="18" id="KW-1185">Reference proteome</keyword>
<dbReference type="SUPFAM" id="SSF53067">
    <property type="entry name" value="Actin-like ATPase domain"/>
    <property type="match status" value="2"/>
</dbReference>
<accession>A0A1M6CJ22</accession>
<evidence type="ECO:0000313" key="17">
    <source>
        <dbReference type="EMBL" id="SHI60698.1"/>
    </source>
</evidence>
<evidence type="ECO:0000256" key="16">
    <source>
        <dbReference type="HAMAP-Rule" id="MF_01274"/>
    </source>
</evidence>
<comment type="cofactor">
    <cofactor evidence="2">
        <name>K(+)</name>
        <dbReference type="ChEBI" id="CHEBI:29103"/>
    </cofactor>
</comment>
<evidence type="ECO:0000256" key="7">
    <source>
        <dbReference type="ARBA" id="ARBA00022490"/>
    </source>
</evidence>
<keyword evidence="11 16" id="KW-0067">ATP-binding</keyword>
<organism evidence="17 18">
    <name type="scientific">Mesonia phycicola</name>
    <dbReference type="NCBI Taxonomy" id="579105"/>
    <lineage>
        <taxon>Bacteria</taxon>
        <taxon>Pseudomonadati</taxon>
        <taxon>Bacteroidota</taxon>
        <taxon>Flavobacteriia</taxon>
        <taxon>Flavobacteriales</taxon>
        <taxon>Flavobacteriaceae</taxon>
        <taxon>Mesonia</taxon>
    </lineage>
</organism>
<evidence type="ECO:0000256" key="8">
    <source>
        <dbReference type="ARBA" id="ARBA00022679"/>
    </source>
</evidence>
<evidence type="ECO:0000256" key="5">
    <source>
        <dbReference type="ARBA" id="ARBA00011738"/>
    </source>
</evidence>
<keyword evidence="16" id="KW-0479">Metal-binding</keyword>
<evidence type="ECO:0000256" key="9">
    <source>
        <dbReference type="ARBA" id="ARBA00022741"/>
    </source>
</evidence>
<comment type="function">
    <text evidence="16">Catalyzes the phosphorylation of pantothenate (Pan), the first step in CoA biosynthesis.</text>
</comment>
<dbReference type="Proteomes" id="UP000184225">
    <property type="component" value="Unassembled WGS sequence"/>
</dbReference>
<dbReference type="PANTHER" id="PTHR34265:SF1">
    <property type="entry name" value="TYPE III PANTOTHENATE KINASE"/>
    <property type="match status" value="1"/>
</dbReference>
<keyword evidence="12 16" id="KW-0630">Potassium</keyword>
<dbReference type="STRING" id="579105.SAMN04488096_1038"/>
<dbReference type="CDD" id="cd24015">
    <property type="entry name" value="ASKHA_NBD_PanK-III"/>
    <property type="match status" value="1"/>
</dbReference>
<dbReference type="Pfam" id="PF03309">
    <property type="entry name" value="Pan_kinase"/>
    <property type="match status" value="1"/>
</dbReference>
<evidence type="ECO:0000256" key="11">
    <source>
        <dbReference type="ARBA" id="ARBA00022840"/>
    </source>
</evidence>
<feature type="binding site" evidence="16">
    <location>
        <position position="132"/>
    </location>
    <ligand>
        <name>ATP</name>
        <dbReference type="ChEBI" id="CHEBI:30616"/>
    </ligand>
</feature>
<dbReference type="NCBIfam" id="NF009853">
    <property type="entry name" value="PRK13320.1-5"/>
    <property type="match status" value="1"/>
</dbReference>
<dbReference type="HAMAP" id="MF_01274">
    <property type="entry name" value="Pantothen_kinase_3"/>
    <property type="match status" value="1"/>
</dbReference>
<evidence type="ECO:0000256" key="10">
    <source>
        <dbReference type="ARBA" id="ARBA00022777"/>
    </source>
</evidence>
<evidence type="ECO:0000256" key="1">
    <source>
        <dbReference type="ARBA" id="ARBA00001206"/>
    </source>
</evidence>
<comment type="pathway">
    <text evidence="4 16">Cofactor biosynthesis; coenzyme A biosynthesis; CoA from (R)-pantothenate: step 1/5.</text>
</comment>
<keyword evidence="8 16" id="KW-0808">Transferase</keyword>
<evidence type="ECO:0000256" key="12">
    <source>
        <dbReference type="ARBA" id="ARBA00022958"/>
    </source>
</evidence>
<evidence type="ECO:0000256" key="3">
    <source>
        <dbReference type="ARBA" id="ARBA00004496"/>
    </source>
</evidence>
<keyword evidence="7 16" id="KW-0963">Cytoplasm</keyword>
<comment type="subunit">
    <text evidence="5 16">Homodimer.</text>
</comment>
<evidence type="ECO:0000256" key="14">
    <source>
        <dbReference type="ARBA" id="ARBA00038036"/>
    </source>
</evidence>
<keyword evidence="9 16" id="KW-0547">Nucleotide-binding</keyword>
<name>A0A1M6CJ22_9FLAO</name>
<dbReference type="InterPro" id="IPR043129">
    <property type="entry name" value="ATPase_NBD"/>
</dbReference>
<sequence>MFLCIFEKQNRRMNLIVDIGNTLVKVAVFQNDKLIEVDSMEQNLFEKKINYFFKTYPKISHSILSSVQEHPLTWEKILQQKTCFIKLTSATPVFFSNRYLTPNTLGIDRIALVASAAYNFPNKNVLVIDAGTCITYDFLNKTKEYLGGAISPGIKMRAKAMHQYTGKLPLVELNMDIENKILGKNTQQCMQIGVLKATSLEIDGFIEEYKDVYEDLTIILTGGDSQVLSKNVKNSIFASSNFLIEGLNQILEFNK</sequence>
<comment type="subcellular location">
    <subcellularLocation>
        <location evidence="3 16">Cytoplasm</location>
    </subcellularLocation>
</comment>
<evidence type="ECO:0000256" key="15">
    <source>
        <dbReference type="ARBA" id="ARBA00040883"/>
    </source>
</evidence>
<evidence type="ECO:0000256" key="4">
    <source>
        <dbReference type="ARBA" id="ARBA00005225"/>
    </source>
</evidence>
<dbReference type="GO" id="GO:0005737">
    <property type="term" value="C:cytoplasm"/>
    <property type="evidence" value="ECO:0007669"/>
    <property type="project" value="UniProtKB-SubCell"/>
</dbReference>
<feature type="binding site" evidence="16">
    <location>
        <begin position="18"/>
        <end position="25"/>
    </location>
    <ligand>
        <name>ATP</name>
        <dbReference type="ChEBI" id="CHEBI:30616"/>
    </ligand>
</feature>